<gene>
    <name evidence="2" type="ORF">HMPREF1544_07650</name>
</gene>
<name>S2J613_MUCC1</name>
<dbReference type="AlphaFoldDB" id="S2J613"/>
<dbReference type="OrthoDB" id="2308815at2759"/>
<dbReference type="eggNOG" id="KOG3957">
    <property type="taxonomic scope" value="Eukaryota"/>
</dbReference>
<dbReference type="SUPFAM" id="SSF89796">
    <property type="entry name" value="CoA-transferase family III (CaiB/BaiF)"/>
    <property type="match status" value="2"/>
</dbReference>
<dbReference type="PANTHER" id="PTHR48229:SF2">
    <property type="entry name" value="CAIB_BAIF FAMILY PROTEIN"/>
    <property type="match status" value="1"/>
</dbReference>
<evidence type="ECO:0000313" key="2">
    <source>
        <dbReference type="EMBL" id="EPB85561.1"/>
    </source>
</evidence>
<dbReference type="STRING" id="1220926.S2J613"/>
<accession>S2J613</accession>
<dbReference type="Gene3D" id="3.40.50.10540">
    <property type="entry name" value="Crotonobetainyl-coa:carnitine coa-transferase, domain 1"/>
    <property type="match status" value="1"/>
</dbReference>
<dbReference type="VEuPathDB" id="FungiDB:HMPREF1544_07650"/>
<reference evidence="3" key="1">
    <citation type="submission" date="2013-05" db="EMBL/GenBank/DDBJ databases">
        <title>The Genome sequence of Mucor circinelloides f. circinelloides 1006PhL.</title>
        <authorList>
            <consortium name="The Broad Institute Genomics Platform"/>
            <person name="Cuomo C."/>
            <person name="Earl A."/>
            <person name="Findley K."/>
            <person name="Lee S.C."/>
            <person name="Walker B."/>
            <person name="Young S."/>
            <person name="Zeng Q."/>
            <person name="Gargeya S."/>
            <person name="Fitzgerald M."/>
            <person name="Haas B."/>
            <person name="Abouelleil A."/>
            <person name="Allen A.W."/>
            <person name="Alvarado L."/>
            <person name="Arachchi H.M."/>
            <person name="Berlin A.M."/>
            <person name="Chapman S.B."/>
            <person name="Gainer-Dewar J."/>
            <person name="Goldberg J."/>
            <person name="Griggs A."/>
            <person name="Gujja S."/>
            <person name="Hansen M."/>
            <person name="Howarth C."/>
            <person name="Imamovic A."/>
            <person name="Ireland A."/>
            <person name="Larimer J."/>
            <person name="McCowan C."/>
            <person name="Murphy C."/>
            <person name="Pearson M."/>
            <person name="Poon T.W."/>
            <person name="Priest M."/>
            <person name="Roberts A."/>
            <person name="Saif S."/>
            <person name="Shea T."/>
            <person name="Sisk P."/>
            <person name="Sykes S."/>
            <person name="Wortman J."/>
            <person name="Nusbaum C."/>
            <person name="Birren B."/>
        </authorList>
    </citation>
    <scope>NUCLEOTIDE SEQUENCE [LARGE SCALE GENOMIC DNA]</scope>
    <source>
        <strain evidence="3">1006PhL</strain>
    </source>
</reference>
<dbReference type="InterPro" id="IPR023606">
    <property type="entry name" value="CoA-Trfase_III_dom_1_sf"/>
</dbReference>
<protein>
    <recommendedName>
        <fullName evidence="4">Alpha-methylacyl-CoA racemase</fullName>
    </recommendedName>
</protein>
<evidence type="ECO:0000313" key="3">
    <source>
        <dbReference type="Proteomes" id="UP000014254"/>
    </source>
</evidence>
<dbReference type="GO" id="GO:0003824">
    <property type="term" value="F:catalytic activity"/>
    <property type="evidence" value="ECO:0007669"/>
    <property type="project" value="InterPro"/>
</dbReference>
<dbReference type="Pfam" id="PF02515">
    <property type="entry name" value="CoA_transf_3"/>
    <property type="match status" value="1"/>
</dbReference>
<dbReference type="InterPro" id="IPR003673">
    <property type="entry name" value="CoA-Trfase_fam_III"/>
</dbReference>
<comment type="similarity">
    <text evidence="1">Belongs to the CoA-transferase III family.</text>
</comment>
<keyword evidence="3" id="KW-1185">Reference proteome</keyword>
<dbReference type="InterPro" id="IPR052985">
    <property type="entry name" value="CoA-trans_III_biosynth/detox"/>
</dbReference>
<dbReference type="EMBL" id="KE124009">
    <property type="protein sequence ID" value="EPB85561.1"/>
    <property type="molecule type" value="Genomic_DNA"/>
</dbReference>
<organism evidence="2 3">
    <name type="scientific">Mucor circinelloides f. circinelloides (strain 1006PhL)</name>
    <name type="common">Mucormycosis agent</name>
    <name type="synonym">Calyptromyces circinelloides</name>
    <dbReference type="NCBI Taxonomy" id="1220926"/>
    <lineage>
        <taxon>Eukaryota</taxon>
        <taxon>Fungi</taxon>
        <taxon>Fungi incertae sedis</taxon>
        <taxon>Mucoromycota</taxon>
        <taxon>Mucoromycotina</taxon>
        <taxon>Mucoromycetes</taxon>
        <taxon>Mucorales</taxon>
        <taxon>Mucorineae</taxon>
        <taxon>Mucoraceae</taxon>
        <taxon>Mucor</taxon>
    </lineage>
</organism>
<evidence type="ECO:0008006" key="4">
    <source>
        <dbReference type="Google" id="ProtNLM"/>
    </source>
</evidence>
<sequence length="580" mass="65423">MDSSASIQASMVYSVPKESEKLLHSAILDNSKINVPQDVKNLASKVKFVGADDPAYPISLRFAESISTLKALEGLTLVDLIQKKYHTQVDQITINTDLTQGFLAPPPSVITYIEQDKNGKERIISSNDPQAYNEFYDAHFKNMDLYNNMSHYNFSCTSIYKTKDGRYYHIHGSMSPQITQAAINVPTKEAKPNMTFEEAWPVYQEAVEKFDAEELDKLANDIHGQAGTICYTPEEFKQTEQYKANQHVGLSETHYIDDNTPAQWWSKADEGTVERPLAGLKVLDITRIIAAPVITRTLAQYGASVMRVTSPHLPDFSALHSDMNSGKWTCELDFHNEQDRQKLQALIEEADVVVEGYRPFHLNKYGLGRENLLAMAKKRGRGIIYIRENCYGWNGPWTERIGWQQISDACCGISYLFGRSLGLDEPVTPVLPNSDFCTGSIGATSVIQALIDRSTKGGSYVIDTALNYYNTWLGDCIGTYEDDVWKNLWESKGKPLPRHYHNMVVMFPHFMALTRQFSPSMWQPDLFEDREILDTTAKMRAYKSAVQFSGETKPGYSIPTRGNGADAPHWPDDLTVKKVV</sequence>
<dbReference type="Proteomes" id="UP000014254">
    <property type="component" value="Unassembled WGS sequence"/>
</dbReference>
<proteinExistence type="inferred from homology"/>
<dbReference type="OMA" id="GPWSYRS"/>
<evidence type="ECO:0000256" key="1">
    <source>
        <dbReference type="ARBA" id="ARBA00008383"/>
    </source>
</evidence>
<dbReference type="PANTHER" id="PTHR48229">
    <property type="entry name" value="CAIB/BAIF FAMILY ENZYME (AFU_ORTHOLOGUE AFUA_1G05360)-RELATED"/>
    <property type="match status" value="1"/>
</dbReference>
<dbReference type="InParanoid" id="S2J613"/>